<dbReference type="EMBL" id="QFPJ01000002">
    <property type="protein sequence ID" value="PZQ24497.1"/>
    <property type="molecule type" value="Genomic_DNA"/>
</dbReference>
<proteinExistence type="predicted"/>
<name>A0A2W5MXH6_SPHMC</name>
<dbReference type="AlphaFoldDB" id="A0A2W5MXH6"/>
<sequence length="142" mass="15958">MKYDFGSPGWMAFLHGLIVERVRRFRTEAPDIAWSICEVFTNPPAALSPDGAPIAWHCIVRDGEVTFGNSERRDVDYRFIADYDDILPLGRFDTRGDAARQQTLQAMAADLRASGRVEAFGDRASRDPRVGDFHDILARVTV</sequence>
<comment type="caution">
    <text evidence="1">The sequence shown here is derived from an EMBL/GenBank/DDBJ whole genome shotgun (WGS) entry which is preliminary data.</text>
</comment>
<organism evidence="1 2">
    <name type="scientific">Sphingopyxis macrogoltabida</name>
    <name type="common">Sphingomonas macrogoltabidus</name>
    <dbReference type="NCBI Taxonomy" id="33050"/>
    <lineage>
        <taxon>Bacteria</taxon>
        <taxon>Pseudomonadati</taxon>
        <taxon>Pseudomonadota</taxon>
        <taxon>Alphaproteobacteria</taxon>
        <taxon>Sphingomonadales</taxon>
        <taxon>Sphingomonadaceae</taxon>
        <taxon>Sphingopyxis</taxon>
    </lineage>
</organism>
<gene>
    <name evidence="1" type="ORF">DI569_01360</name>
</gene>
<accession>A0A2W5MXH6</accession>
<evidence type="ECO:0000313" key="2">
    <source>
        <dbReference type="Proteomes" id="UP000248597"/>
    </source>
</evidence>
<evidence type="ECO:0000313" key="1">
    <source>
        <dbReference type="EMBL" id="PZQ24497.1"/>
    </source>
</evidence>
<dbReference type="Proteomes" id="UP000248597">
    <property type="component" value="Unassembled WGS sequence"/>
</dbReference>
<protein>
    <submittedName>
        <fullName evidence="1">Uncharacterized protein</fullName>
    </submittedName>
</protein>
<reference evidence="1 2" key="1">
    <citation type="submission" date="2017-08" db="EMBL/GenBank/DDBJ databases">
        <title>Infants hospitalized years apart are colonized by the same room-sourced microbial strains.</title>
        <authorList>
            <person name="Brooks B."/>
            <person name="Olm M.R."/>
            <person name="Firek B.A."/>
            <person name="Baker R."/>
            <person name="Thomas B.C."/>
            <person name="Morowitz M.J."/>
            <person name="Banfield J.F."/>
        </authorList>
    </citation>
    <scope>NUCLEOTIDE SEQUENCE [LARGE SCALE GENOMIC DNA]</scope>
    <source>
        <strain evidence="1">S2_005_003_R2_47</strain>
    </source>
</reference>